<reference evidence="1 2" key="2">
    <citation type="submission" date="2007-06" db="EMBL/GenBank/DDBJ databases">
        <title>Draft genome sequence of Ruminococcus gnavus (ATCC 29149).</title>
        <authorList>
            <person name="Sudarsanam P."/>
            <person name="Ley R."/>
            <person name="Guruge J."/>
            <person name="Turnbaugh P.J."/>
            <person name="Mahowald M."/>
            <person name="Liep D."/>
            <person name="Gordon J."/>
        </authorList>
    </citation>
    <scope>NUCLEOTIDE SEQUENCE [LARGE SCALE GENOMIC DNA]</scope>
    <source>
        <strain evidence="1 2">ATCC 29149</strain>
    </source>
</reference>
<name>A7B6U6_MEDG7</name>
<reference evidence="1 2" key="1">
    <citation type="submission" date="2007-04" db="EMBL/GenBank/DDBJ databases">
        <authorList>
            <person name="Fulton L."/>
            <person name="Clifton S."/>
            <person name="Fulton B."/>
            <person name="Xu J."/>
            <person name="Minx P."/>
            <person name="Pepin K.H."/>
            <person name="Johnson M."/>
            <person name="Thiruvilangam P."/>
            <person name="Bhonagiri V."/>
            <person name="Nash W.E."/>
            <person name="Mardis E.R."/>
            <person name="Wilson R.K."/>
        </authorList>
    </citation>
    <scope>NUCLEOTIDE SEQUENCE [LARGE SCALE GENOMIC DNA]</scope>
    <source>
        <strain evidence="1 2">ATCC 29149</strain>
    </source>
</reference>
<dbReference type="EMBL" id="AAYG02000031">
    <property type="protein sequence ID" value="EDN76208.1"/>
    <property type="molecule type" value="Genomic_DNA"/>
</dbReference>
<dbReference type="AlphaFoldDB" id="A7B6U6"/>
<evidence type="ECO:0000313" key="2">
    <source>
        <dbReference type="Proteomes" id="UP000004410"/>
    </source>
</evidence>
<evidence type="ECO:0000313" key="1">
    <source>
        <dbReference type="EMBL" id="EDN76208.1"/>
    </source>
</evidence>
<dbReference type="PaxDb" id="411470-RUMGNA_03310"/>
<gene>
    <name evidence="1" type="ORF">RUMGNA_03310</name>
</gene>
<dbReference type="Proteomes" id="UP000004410">
    <property type="component" value="Unassembled WGS sequence"/>
</dbReference>
<protein>
    <submittedName>
        <fullName evidence="1">Uncharacterized protein</fullName>
    </submittedName>
</protein>
<accession>A7B6U6</accession>
<proteinExistence type="predicted"/>
<comment type="caution">
    <text evidence="1">The sequence shown here is derived from an EMBL/GenBank/DDBJ whole genome shotgun (WGS) entry which is preliminary data.</text>
</comment>
<sequence>MTADAVHGESQDGIRLFLCYNKSSEIQQENSDCSYSNGEWQFMNQVIQTVLAAFSNQNIEINTARKLANLKKLDPLHLWVEKEDIVIKTECGKIPLRLYFPSEETKRQKEEISSAIFFYPWRRMVYRECRNI</sequence>
<organism evidence="1 2">
    <name type="scientific">Mediterraneibacter gnavus (strain ATCC 29149 / DSM 114966 / JCM 6515 / VPI C7-9)</name>
    <name type="common">Ruminococcus gnavus</name>
    <dbReference type="NCBI Taxonomy" id="411470"/>
    <lineage>
        <taxon>Bacteria</taxon>
        <taxon>Bacillati</taxon>
        <taxon>Bacillota</taxon>
        <taxon>Clostridia</taxon>
        <taxon>Lachnospirales</taxon>
        <taxon>Lachnospiraceae</taxon>
        <taxon>Mediterraneibacter</taxon>
    </lineage>
</organism>